<gene>
    <name evidence="1" type="ORF">GCM10025881_10560</name>
</gene>
<organism evidence="1 2">
    <name type="scientific">Pseudolysinimonas kribbensis</name>
    <dbReference type="NCBI Taxonomy" id="433641"/>
    <lineage>
        <taxon>Bacteria</taxon>
        <taxon>Bacillati</taxon>
        <taxon>Actinomycetota</taxon>
        <taxon>Actinomycetes</taxon>
        <taxon>Micrococcales</taxon>
        <taxon>Microbacteriaceae</taxon>
        <taxon>Pseudolysinimonas</taxon>
    </lineage>
</organism>
<keyword evidence="2" id="KW-1185">Reference proteome</keyword>
<evidence type="ECO:0008006" key="3">
    <source>
        <dbReference type="Google" id="ProtNLM"/>
    </source>
</evidence>
<dbReference type="Proteomes" id="UP001157034">
    <property type="component" value="Unassembled WGS sequence"/>
</dbReference>
<dbReference type="InterPro" id="IPR007253">
    <property type="entry name" value="Cell_wall-bd_2"/>
</dbReference>
<dbReference type="EMBL" id="BSVB01000001">
    <property type="protein sequence ID" value="GMA94232.1"/>
    <property type="molecule type" value="Genomic_DNA"/>
</dbReference>
<reference evidence="2" key="1">
    <citation type="journal article" date="2019" name="Int. J. Syst. Evol. Microbiol.">
        <title>The Global Catalogue of Microorganisms (GCM) 10K type strain sequencing project: providing services to taxonomists for standard genome sequencing and annotation.</title>
        <authorList>
            <consortium name="The Broad Institute Genomics Platform"/>
            <consortium name="The Broad Institute Genome Sequencing Center for Infectious Disease"/>
            <person name="Wu L."/>
            <person name="Ma J."/>
        </authorList>
    </citation>
    <scope>NUCLEOTIDE SEQUENCE [LARGE SCALE GENOMIC DNA]</scope>
    <source>
        <strain evidence="2">NBRC 108894</strain>
    </source>
</reference>
<name>A0ABQ6K5V6_9MICO</name>
<dbReference type="Pfam" id="PF04122">
    <property type="entry name" value="CW_binding_2"/>
    <property type="match status" value="1"/>
</dbReference>
<sequence>MFDRLSDLVPDTIRIGGADRYEVSRNVLAHAVSSVASLYVVTGETFPDALSASPAAVAEGGAVLLVPGRAAGLDAATTTLIRSLSPARIRIVGGPPRCPRRSRGN</sequence>
<protein>
    <recommendedName>
        <fullName evidence="3">Cell wall-binding repeat-containing protein</fullName>
    </recommendedName>
</protein>
<proteinExistence type="predicted"/>
<comment type="caution">
    <text evidence="1">The sequence shown here is derived from an EMBL/GenBank/DDBJ whole genome shotgun (WGS) entry which is preliminary data.</text>
</comment>
<evidence type="ECO:0000313" key="1">
    <source>
        <dbReference type="EMBL" id="GMA94232.1"/>
    </source>
</evidence>
<accession>A0ABQ6K5V6</accession>
<evidence type="ECO:0000313" key="2">
    <source>
        <dbReference type="Proteomes" id="UP001157034"/>
    </source>
</evidence>